<accession>A0ACD5DDW7</accession>
<evidence type="ECO:0000313" key="2">
    <source>
        <dbReference type="Proteomes" id="UP001149860"/>
    </source>
</evidence>
<evidence type="ECO:0000313" key="1">
    <source>
        <dbReference type="EMBL" id="XFD39567.1"/>
    </source>
</evidence>
<dbReference type="EMBL" id="CP168151">
    <property type="protein sequence ID" value="XFD39567.1"/>
    <property type="molecule type" value="Genomic_DNA"/>
</dbReference>
<proteinExistence type="predicted"/>
<protein>
    <submittedName>
        <fullName evidence="1">Uncharacterized protein</fullName>
    </submittedName>
</protein>
<name>A0ACD5DDW7_9LACO</name>
<sequence length="131" mass="15512">MKKVILWSTIVLGMLGILATSTTTANAATWHKGVPTILKAGFWKDEDSKDYWGFDNHGVYYIDIKNVYSTNHPMYRKSGKSYTIKSMMKDHKYTYSTLTRINHNKFRFYYPHDLTDHDLYYTYLNRVYSLK</sequence>
<gene>
    <name evidence="1" type="ORF">O0236_009240</name>
</gene>
<organism evidence="1 2">
    <name type="scientific">Lentilactobacillus terminaliae</name>
    <dbReference type="NCBI Taxonomy" id="3003483"/>
    <lineage>
        <taxon>Bacteria</taxon>
        <taxon>Bacillati</taxon>
        <taxon>Bacillota</taxon>
        <taxon>Bacilli</taxon>
        <taxon>Lactobacillales</taxon>
        <taxon>Lactobacillaceae</taxon>
        <taxon>Lentilactobacillus</taxon>
    </lineage>
</organism>
<dbReference type="Proteomes" id="UP001149860">
    <property type="component" value="Chromosome"/>
</dbReference>
<reference evidence="1" key="1">
    <citation type="submission" date="2024-08" db="EMBL/GenBank/DDBJ databases">
        <title>Lentilactobacillus sp. nov., isolated from tree bark.</title>
        <authorList>
            <person name="Phuengjayaem S."/>
            <person name="Tanasupawat S."/>
        </authorList>
    </citation>
    <scope>NUCLEOTIDE SEQUENCE</scope>
    <source>
        <strain evidence="1">SPB1-3</strain>
    </source>
</reference>
<keyword evidence="2" id="KW-1185">Reference proteome</keyword>